<organism evidence="13 14">
    <name type="scientific">Hephaestia caeni</name>
    <dbReference type="NCBI Taxonomy" id="645617"/>
    <lineage>
        <taxon>Bacteria</taxon>
        <taxon>Pseudomonadati</taxon>
        <taxon>Pseudomonadota</taxon>
        <taxon>Alphaproteobacteria</taxon>
        <taxon>Sphingomonadales</taxon>
        <taxon>Sphingomonadaceae</taxon>
        <taxon>Hephaestia</taxon>
    </lineage>
</organism>
<evidence type="ECO:0000256" key="8">
    <source>
        <dbReference type="ARBA" id="ARBA00022989"/>
    </source>
</evidence>
<evidence type="ECO:0000256" key="4">
    <source>
        <dbReference type="ARBA" id="ARBA00022475"/>
    </source>
</evidence>
<dbReference type="PANTHER" id="PTHR38831">
    <property type="entry name" value="TYPE II SECRETION SYSTEM PROTEIN K"/>
    <property type="match status" value="1"/>
</dbReference>
<evidence type="ECO:0000313" key="13">
    <source>
        <dbReference type="EMBL" id="RIA45576.1"/>
    </source>
</evidence>
<dbReference type="Gene3D" id="1.10.40.60">
    <property type="entry name" value="EpsJ-like"/>
    <property type="match status" value="2"/>
</dbReference>
<dbReference type="GO" id="GO:0005886">
    <property type="term" value="C:plasma membrane"/>
    <property type="evidence" value="ECO:0007669"/>
    <property type="project" value="UniProtKB-SubCell"/>
</dbReference>
<comment type="caution">
    <text evidence="13">The sequence shown here is derived from an EMBL/GenBank/DDBJ whole genome shotgun (WGS) entry which is preliminary data.</text>
</comment>
<dbReference type="Gene3D" id="3.30.1300.30">
    <property type="entry name" value="GSPII I/J protein-like"/>
    <property type="match status" value="1"/>
</dbReference>
<name>A0A397P7Q3_9SPHN</name>
<keyword evidence="14" id="KW-1185">Reference proteome</keyword>
<dbReference type="InterPro" id="IPR049179">
    <property type="entry name" value="T2SSK_SAM-like_2nd"/>
</dbReference>
<dbReference type="InterPro" id="IPR038072">
    <property type="entry name" value="GspK_central_sf"/>
</dbReference>
<dbReference type="InterPro" id="IPR049031">
    <property type="entry name" value="T2SSK_SAM-like_1st"/>
</dbReference>
<comment type="subcellular location">
    <subcellularLocation>
        <location evidence="1 10">Cell inner membrane</location>
    </subcellularLocation>
</comment>
<sequence length="331" mass="34769">MASPVAPPPRERGAALLTVLLLVAVMSVVTATLLERLTIATRLTGNVGALDQARAYTLSAEALAAARIGDLIAADPERTTLAGGWNDTPVPLPVAGGSGTARVTDGGNCFNLNSLVSGDDQAALAARPGGIAQFRGLMQILGIDSALATSIAAAAADWIDTDDRPLPDGAEDDTYARAAIPYRTANRFVADPSELRAVRGVTPAIYATLRPWVCALPTSDLSPINVNTLRPEQAPLIAMLAPEQLSIGEARRAIAARPLRGYDSIDDFWNSGALKGVGVAPANRAQLAIKTQWFAVETNILLGDMTSRETALFDAREAPVRLARRQWGDAS</sequence>
<keyword evidence="4 10" id="KW-1003">Cell membrane</keyword>
<dbReference type="NCBIfam" id="NF037980">
    <property type="entry name" value="T2SS_GspK"/>
    <property type="match status" value="1"/>
</dbReference>
<feature type="domain" description="T2SS protein K second SAM-like" evidence="11">
    <location>
        <begin position="224"/>
        <end position="290"/>
    </location>
</feature>
<evidence type="ECO:0000256" key="7">
    <source>
        <dbReference type="ARBA" id="ARBA00022927"/>
    </source>
</evidence>
<evidence type="ECO:0000256" key="1">
    <source>
        <dbReference type="ARBA" id="ARBA00004533"/>
    </source>
</evidence>
<dbReference type="AlphaFoldDB" id="A0A397P7Q3"/>
<dbReference type="EMBL" id="QXDC01000002">
    <property type="protein sequence ID" value="RIA45576.1"/>
    <property type="molecule type" value="Genomic_DNA"/>
</dbReference>
<gene>
    <name evidence="13" type="ORF">DFR49_0096</name>
</gene>
<feature type="domain" description="T2SS protein K first SAM-like" evidence="12">
    <location>
        <begin position="108"/>
        <end position="218"/>
    </location>
</feature>
<protein>
    <recommendedName>
        <fullName evidence="10">Type II secretion system protein K</fullName>
    </recommendedName>
</protein>
<dbReference type="RefSeq" id="WP_119034106.1">
    <property type="nucleotide sequence ID" value="NZ_QXDC01000002.1"/>
</dbReference>
<proteinExistence type="inferred from homology"/>
<dbReference type="Pfam" id="PF03934">
    <property type="entry name" value="T2SSK"/>
    <property type="match status" value="1"/>
</dbReference>
<reference evidence="13 14" key="1">
    <citation type="submission" date="2018-08" db="EMBL/GenBank/DDBJ databases">
        <title>Genomic Encyclopedia of Type Strains, Phase IV (KMG-IV): sequencing the most valuable type-strain genomes for metagenomic binning, comparative biology and taxonomic classification.</title>
        <authorList>
            <person name="Goeker M."/>
        </authorList>
    </citation>
    <scope>NUCLEOTIDE SEQUENCE [LARGE SCALE GENOMIC DNA]</scope>
    <source>
        <strain evidence="13 14">DSM 25527</strain>
    </source>
</reference>
<evidence type="ECO:0000256" key="5">
    <source>
        <dbReference type="ARBA" id="ARBA00022519"/>
    </source>
</evidence>
<keyword evidence="6" id="KW-0812">Transmembrane</keyword>
<accession>A0A397P7Q3</accession>
<evidence type="ECO:0000259" key="12">
    <source>
        <dbReference type="Pfam" id="PF21687"/>
    </source>
</evidence>
<dbReference type="SUPFAM" id="SSF158544">
    <property type="entry name" value="GspK insert domain-like"/>
    <property type="match status" value="2"/>
</dbReference>
<evidence type="ECO:0000256" key="10">
    <source>
        <dbReference type="PIRNR" id="PIRNR002786"/>
    </source>
</evidence>
<comment type="similarity">
    <text evidence="2 10">Belongs to the GSP K family.</text>
</comment>
<evidence type="ECO:0000256" key="6">
    <source>
        <dbReference type="ARBA" id="ARBA00022692"/>
    </source>
</evidence>
<keyword evidence="7" id="KW-0653">Protein transport</keyword>
<dbReference type="PIRSF" id="PIRSF002786">
    <property type="entry name" value="XcpX"/>
    <property type="match status" value="1"/>
</dbReference>
<keyword evidence="5 10" id="KW-0997">Cell inner membrane</keyword>
<keyword evidence="3 10" id="KW-0813">Transport</keyword>
<dbReference type="PANTHER" id="PTHR38831:SF1">
    <property type="entry name" value="TYPE II SECRETION SYSTEM PROTEIN K-RELATED"/>
    <property type="match status" value="1"/>
</dbReference>
<dbReference type="OrthoDB" id="9788973at2"/>
<keyword evidence="8" id="KW-1133">Transmembrane helix</keyword>
<evidence type="ECO:0000256" key="2">
    <source>
        <dbReference type="ARBA" id="ARBA00007246"/>
    </source>
</evidence>
<dbReference type="Proteomes" id="UP000266568">
    <property type="component" value="Unassembled WGS sequence"/>
</dbReference>
<keyword evidence="9 10" id="KW-0472">Membrane</keyword>
<evidence type="ECO:0000313" key="14">
    <source>
        <dbReference type="Proteomes" id="UP000266568"/>
    </source>
</evidence>
<dbReference type="SUPFAM" id="SSF54523">
    <property type="entry name" value="Pili subunits"/>
    <property type="match status" value="1"/>
</dbReference>
<evidence type="ECO:0000256" key="9">
    <source>
        <dbReference type="ARBA" id="ARBA00023136"/>
    </source>
</evidence>
<evidence type="ECO:0000256" key="3">
    <source>
        <dbReference type="ARBA" id="ARBA00022448"/>
    </source>
</evidence>
<dbReference type="GO" id="GO:0009306">
    <property type="term" value="P:protein secretion"/>
    <property type="evidence" value="ECO:0007669"/>
    <property type="project" value="InterPro"/>
</dbReference>
<dbReference type="Pfam" id="PF21687">
    <property type="entry name" value="T2SSK_1st"/>
    <property type="match status" value="1"/>
</dbReference>
<evidence type="ECO:0000259" key="11">
    <source>
        <dbReference type="Pfam" id="PF03934"/>
    </source>
</evidence>
<dbReference type="InterPro" id="IPR045584">
    <property type="entry name" value="Pilin-like"/>
</dbReference>
<dbReference type="InterPro" id="IPR005628">
    <property type="entry name" value="GspK"/>
</dbReference>